<keyword evidence="4" id="KW-0963">Cytoplasm</keyword>
<evidence type="ECO:0000256" key="1">
    <source>
        <dbReference type="ARBA" id="ARBA00004186"/>
    </source>
</evidence>
<comment type="subcellular location">
    <subcellularLocation>
        <location evidence="2">Cytoplasm</location>
        <location evidence="2">Cytoskeleton</location>
        <location evidence="2">Microtubule organizing center</location>
        <location evidence="2">Centrosome</location>
    </subcellularLocation>
    <subcellularLocation>
        <location evidence="1">Cytoplasm</location>
        <location evidence="1">Cytoskeleton</location>
        <location evidence="1">Spindle</location>
    </subcellularLocation>
</comment>
<dbReference type="STRING" id="9643.ENSUAMP00000004232"/>
<proteinExistence type="inferred from homology"/>
<protein>
    <recommendedName>
        <fullName evidence="8">Mitotic spindle organizing protein 2B</fullName>
    </recommendedName>
</protein>
<evidence type="ECO:0000256" key="4">
    <source>
        <dbReference type="ARBA" id="ARBA00022490"/>
    </source>
</evidence>
<sequence>MAAPGAGPGPGAPPGLEAALQKLALRRKKVLSAEEMELYELAQAAGGAIDPDVFKILVDLLKLNVAPLAVFQMLKSMCAGQRLAGEPQDPAAVSLPTSSVPETRGQIWARCSLPLRLRGWVAREGSGQRQAQRRLGPEWPGPTVGLLPGPAGTIQGLPSWFPVPSFIFVATLESAHVRVQIRWMQNGCPGCPKQARPHLGFCLPPWGEELPFRKDRNKVVLVPVLMVCTASRKVLREWARVRPSCPLFACTLSGPRCCSGT</sequence>
<dbReference type="GO" id="GO:0005813">
    <property type="term" value="C:centrosome"/>
    <property type="evidence" value="ECO:0007669"/>
    <property type="project" value="UniProtKB-SubCell"/>
</dbReference>
<reference evidence="6" key="2">
    <citation type="submission" date="2025-08" db="UniProtKB">
        <authorList>
            <consortium name="Ensembl"/>
        </authorList>
    </citation>
    <scope>IDENTIFICATION</scope>
</reference>
<dbReference type="Ensembl" id="ENSUAMT00000004823.1">
    <property type="protein sequence ID" value="ENSUAMP00000004232.1"/>
    <property type="gene ID" value="ENSUAMG00000003883.1"/>
</dbReference>
<evidence type="ECO:0008006" key="8">
    <source>
        <dbReference type="Google" id="ProtNLM"/>
    </source>
</evidence>
<dbReference type="GO" id="GO:0005819">
    <property type="term" value="C:spindle"/>
    <property type="evidence" value="ECO:0007669"/>
    <property type="project" value="UniProtKB-SubCell"/>
</dbReference>
<comment type="similarity">
    <text evidence="3">Belongs to the MOZART2 family.</text>
</comment>
<evidence type="ECO:0000256" key="2">
    <source>
        <dbReference type="ARBA" id="ARBA00004300"/>
    </source>
</evidence>
<gene>
    <name evidence="6" type="primary">MZT2B</name>
</gene>
<dbReference type="Proteomes" id="UP000291022">
    <property type="component" value="Unassembled WGS sequence"/>
</dbReference>
<reference evidence="6" key="3">
    <citation type="submission" date="2025-09" db="UniProtKB">
        <authorList>
            <consortium name="Ensembl"/>
        </authorList>
    </citation>
    <scope>IDENTIFICATION</scope>
</reference>
<dbReference type="PANTHER" id="PTHR28578">
    <property type="entry name" value="MITOTIC-SPINDLE ORGANIZING PROTEIN 2A-RELATED"/>
    <property type="match status" value="1"/>
</dbReference>
<keyword evidence="7" id="KW-1185">Reference proteome</keyword>
<evidence type="ECO:0000256" key="3">
    <source>
        <dbReference type="ARBA" id="ARBA00007286"/>
    </source>
</evidence>
<keyword evidence="5" id="KW-0206">Cytoskeleton</keyword>
<reference evidence="7" key="1">
    <citation type="submission" date="2016-06" db="EMBL/GenBank/DDBJ databases">
        <title>De novo assembly and RNA-Seq shows season-dependent expression and editing in black bear kidneys.</title>
        <authorList>
            <person name="Korstanje R."/>
            <person name="Srivastava A."/>
            <person name="Sarsani V.K."/>
            <person name="Sheehan S.M."/>
            <person name="Seger R.L."/>
            <person name="Barter M.E."/>
            <person name="Lindqvist C."/>
            <person name="Brody L.C."/>
            <person name="Mullikin J.C."/>
        </authorList>
    </citation>
    <scope>NUCLEOTIDE SEQUENCE [LARGE SCALE GENOMIC DNA]</scope>
</reference>
<dbReference type="GeneTree" id="ENSGT00390000014845"/>
<dbReference type="AlphaFoldDB" id="A0A452QGW9"/>
<dbReference type="InterPro" id="IPR024332">
    <property type="entry name" value="MOZART2"/>
</dbReference>
<name>A0A452QGW9_URSAM</name>
<evidence type="ECO:0000313" key="7">
    <source>
        <dbReference type="Proteomes" id="UP000291022"/>
    </source>
</evidence>
<organism evidence="6 7">
    <name type="scientific">Ursus americanus</name>
    <name type="common">American black bear</name>
    <name type="synonym">Euarctos americanus</name>
    <dbReference type="NCBI Taxonomy" id="9643"/>
    <lineage>
        <taxon>Eukaryota</taxon>
        <taxon>Metazoa</taxon>
        <taxon>Chordata</taxon>
        <taxon>Craniata</taxon>
        <taxon>Vertebrata</taxon>
        <taxon>Euteleostomi</taxon>
        <taxon>Mammalia</taxon>
        <taxon>Eutheria</taxon>
        <taxon>Laurasiatheria</taxon>
        <taxon>Carnivora</taxon>
        <taxon>Caniformia</taxon>
        <taxon>Ursidae</taxon>
        <taxon>Ursus</taxon>
    </lineage>
</organism>
<accession>A0A452QGW9</accession>
<evidence type="ECO:0000256" key="5">
    <source>
        <dbReference type="ARBA" id="ARBA00023212"/>
    </source>
</evidence>
<dbReference type="PANTHER" id="PTHR28578:SF2">
    <property type="entry name" value="MITOTIC-SPINDLE ORGANIZING PROTEIN 2"/>
    <property type="match status" value="1"/>
</dbReference>
<dbReference type="Pfam" id="PF12926">
    <property type="entry name" value="MOZART2"/>
    <property type="match status" value="1"/>
</dbReference>
<evidence type="ECO:0000313" key="6">
    <source>
        <dbReference type="Ensembl" id="ENSUAMP00000004232.1"/>
    </source>
</evidence>